<dbReference type="AlphaFoldDB" id="A0A0K1Q1A3"/>
<proteinExistence type="predicted"/>
<dbReference type="EMBL" id="CP012333">
    <property type="protein sequence ID" value="AKU99522.1"/>
    <property type="molecule type" value="Genomic_DNA"/>
</dbReference>
<evidence type="ECO:0000313" key="2">
    <source>
        <dbReference type="Proteomes" id="UP000064967"/>
    </source>
</evidence>
<protein>
    <submittedName>
        <fullName evidence="1">Uncharacterized protein</fullName>
    </submittedName>
</protein>
<evidence type="ECO:0000313" key="1">
    <source>
        <dbReference type="EMBL" id="AKU99522.1"/>
    </source>
</evidence>
<accession>A0A0K1Q1A3</accession>
<gene>
    <name evidence="1" type="ORF">AKJ09_06186</name>
</gene>
<reference evidence="1 2" key="1">
    <citation type="submission" date="2015-08" db="EMBL/GenBank/DDBJ databases">
        <authorList>
            <person name="Babu N.S."/>
            <person name="Beckwith C.J."/>
            <person name="Beseler K.G."/>
            <person name="Brison A."/>
            <person name="Carone J.V."/>
            <person name="Caskin T.P."/>
            <person name="Diamond M."/>
            <person name="Durham M.E."/>
            <person name="Foxe J.M."/>
            <person name="Go M."/>
            <person name="Henderson B.A."/>
            <person name="Jones I.B."/>
            <person name="McGettigan J.A."/>
            <person name="Micheletti S.J."/>
            <person name="Nasrallah M.E."/>
            <person name="Ortiz D."/>
            <person name="Piller C.R."/>
            <person name="Privatt S.R."/>
            <person name="Schneider S.L."/>
            <person name="Sharp S."/>
            <person name="Smith T.C."/>
            <person name="Stanton J.D."/>
            <person name="Ullery H.E."/>
            <person name="Wilson R.J."/>
            <person name="Serrano M.G."/>
            <person name="Buck G."/>
            <person name="Lee V."/>
            <person name="Wang Y."/>
            <person name="Carvalho R."/>
            <person name="Voegtly L."/>
            <person name="Shi R."/>
            <person name="Duckworth R."/>
            <person name="Johnson A."/>
            <person name="Loviza R."/>
            <person name="Walstead R."/>
            <person name="Shah Z."/>
            <person name="Kiflezghi M."/>
            <person name="Wade K."/>
            <person name="Ball S.L."/>
            <person name="Bradley K.W."/>
            <person name="Asai D.J."/>
            <person name="Bowman C.A."/>
            <person name="Russell D.A."/>
            <person name="Pope W.H."/>
            <person name="Jacobs-Sera D."/>
            <person name="Hendrix R.W."/>
            <person name="Hatfull G.F."/>
        </authorList>
    </citation>
    <scope>NUCLEOTIDE SEQUENCE [LARGE SCALE GENOMIC DNA]</scope>
    <source>
        <strain evidence="1 2">DSM 27648</strain>
    </source>
</reference>
<name>A0A0K1Q1A3_9BACT</name>
<keyword evidence="2" id="KW-1185">Reference proteome</keyword>
<dbReference type="Proteomes" id="UP000064967">
    <property type="component" value="Chromosome"/>
</dbReference>
<sequence>MPANAMHARIVDARNDKGSLEMYAPGPGHVLVTRAVGHMTMAMAEQWVARTEHLFTFPKPLAVFNEWSRMESYESAARSLLTKWVISHRTKIEGAWFLTGSKLVKMGVAVAGSATALVGVTMHASLDRAQWESLLREKLTRPA</sequence>
<organism evidence="1 2">
    <name type="scientific">Labilithrix luteola</name>
    <dbReference type="NCBI Taxonomy" id="1391654"/>
    <lineage>
        <taxon>Bacteria</taxon>
        <taxon>Pseudomonadati</taxon>
        <taxon>Myxococcota</taxon>
        <taxon>Polyangia</taxon>
        <taxon>Polyangiales</taxon>
        <taxon>Labilitrichaceae</taxon>
        <taxon>Labilithrix</taxon>
    </lineage>
</organism>
<dbReference type="KEGG" id="llu:AKJ09_06186"/>